<feature type="transmembrane region" description="Helical" evidence="1">
    <location>
        <begin position="63"/>
        <end position="80"/>
    </location>
</feature>
<dbReference type="InterPro" id="IPR021401">
    <property type="entry name" value="DUF3040"/>
</dbReference>
<keyword evidence="1" id="KW-1133">Transmembrane helix</keyword>
<accession>A0A6J6QEG2</accession>
<sequence>MPLSDDEQRILRDIEQQLQSDERFATAVSPSGLYRHSVKTVRWAALGVFSSLVFTVVSLQVHFIMAFAGFLGMLACVLVIERQLRVMSKVGLKDVAASIRGSRIAAQAMRSKFGRE</sequence>
<keyword evidence="1" id="KW-0472">Membrane</keyword>
<proteinExistence type="predicted"/>
<dbReference type="Pfam" id="PF11239">
    <property type="entry name" value="DUF3040"/>
    <property type="match status" value="1"/>
</dbReference>
<protein>
    <submittedName>
        <fullName evidence="2">Unannotated protein</fullName>
    </submittedName>
</protein>
<dbReference type="EMBL" id="CAEZYG010000056">
    <property type="protein sequence ID" value="CAB4709627.1"/>
    <property type="molecule type" value="Genomic_DNA"/>
</dbReference>
<organism evidence="2">
    <name type="scientific">freshwater metagenome</name>
    <dbReference type="NCBI Taxonomy" id="449393"/>
    <lineage>
        <taxon>unclassified sequences</taxon>
        <taxon>metagenomes</taxon>
        <taxon>ecological metagenomes</taxon>
    </lineage>
</organism>
<reference evidence="2" key="1">
    <citation type="submission" date="2020-05" db="EMBL/GenBank/DDBJ databases">
        <authorList>
            <person name="Chiriac C."/>
            <person name="Salcher M."/>
            <person name="Ghai R."/>
            <person name="Kavagutti S V."/>
        </authorList>
    </citation>
    <scope>NUCLEOTIDE SEQUENCE</scope>
</reference>
<gene>
    <name evidence="2" type="ORF">UFOPK2657_00453</name>
</gene>
<dbReference type="AlphaFoldDB" id="A0A6J6QEG2"/>
<keyword evidence="1" id="KW-0812">Transmembrane</keyword>
<evidence type="ECO:0000256" key="1">
    <source>
        <dbReference type="SAM" id="Phobius"/>
    </source>
</evidence>
<name>A0A6J6QEG2_9ZZZZ</name>
<evidence type="ECO:0000313" key="2">
    <source>
        <dbReference type="EMBL" id="CAB4709627.1"/>
    </source>
</evidence>